<keyword evidence="2" id="KW-1185">Reference proteome</keyword>
<evidence type="ECO:0000313" key="1">
    <source>
        <dbReference type="EMBL" id="KAI8440782.1"/>
    </source>
</evidence>
<proteinExistence type="predicted"/>
<sequence>MGVLRKVVPFAVNNGLRSKGNVVGPCARSARIATTILLANPAVKQQCLHCCVSAWRPFRPLLSCAPVAVVGWDRGAHSQDITKNIQYISNEKVKLTTDPVTLKIDKQSTRPLCVMINWLLARQKHVRKYATLYLEQGFDVLSVSCTPWQLMWPVKGSQLVAGDVLKFMTVNDTYSSLCVHGFSVAGYLWGEVCVHALKDPKTYQPVLDRVAAQVWDSAADISEISIGVPKAVFPKNQIMQKTLKTYMDDGPKLVPIGFRGVAIVTETDRRGWRDDLDAYQIEWQEHALDRDEWRKEAFAQQWNSNRLAKKPAKSVSDTPEIGFRSHYEKNKYHMKAFQHAATRHYIRSSQMFHTNPCRAPALFLLSKSDPVGAERSNRAVHDSWREMGTKCTWKCWDKSPHVQHYSHHPQEYLAALYQHLDKYGLVSQPEKMRVRL</sequence>
<name>A0ACC0KWD0_CHOFU</name>
<gene>
    <name evidence="1" type="ORF">MSG28_009110</name>
</gene>
<comment type="caution">
    <text evidence="1">The sequence shown here is derived from an EMBL/GenBank/DDBJ whole genome shotgun (WGS) entry which is preliminary data.</text>
</comment>
<protein>
    <submittedName>
        <fullName evidence="1">Uncharacterized protein</fullName>
    </submittedName>
</protein>
<evidence type="ECO:0000313" key="2">
    <source>
        <dbReference type="Proteomes" id="UP001064048"/>
    </source>
</evidence>
<accession>A0ACC0KWD0</accession>
<organism evidence="1 2">
    <name type="scientific">Choristoneura fumiferana</name>
    <name type="common">Spruce budworm moth</name>
    <name type="synonym">Archips fumiferana</name>
    <dbReference type="NCBI Taxonomy" id="7141"/>
    <lineage>
        <taxon>Eukaryota</taxon>
        <taxon>Metazoa</taxon>
        <taxon>Ecdysozoa</taxon>
        <taxon>Arthropoda</taxon>
        <taxon>Hexapoda</taxon>
        <taxon>Insecta</taxon>
        <taxon>Pterygota</taxon>
        <taxon>Neoptera</taxon>
        <taxon>Endopterygota</taxon>
        <taxon>Lepidoptera</taxon>
        <taxon>Glossata</taxon>
        <taxon>Ditrysia</taxon>
        <taxon>Tortricoidea</taxon>
        <taxon>Tortricidae</taxon>
        <taxon>Tortricinae</taxon>
        <taxon>Choristoneura</taxon>
    </lineage>
</organism>
<dbReference type="EMBL" id="CM046115">
    <property type="protein sequence ID" value="KAI8440782.1"/>
    <property type="molecule type" value="Genomic_DNA"/>
</dbReference>
<reference evidence="1 2" key="1">
    <citation type="journal article" date="2022" name="Genome Biol. Evol.">
        <title>The Spruce Budworm Genome: Reconstructing the Evolutionary History of Antifreeze Proteins.</title>
        <authorList>
            <person name="Beliveau C."/>
            <person name="Gagne P."/>
            <person name="Picq S."/>
            <person name="Vernygora O."/>
            <person name="Keeling C.I."/>
            <person name="Pinkney K."/>
            <person name="Doucet D."/>
            <person name="Wen F."/>
            <person name="Johnston J.S."/>
            <person name="Maaroufi H."/>
            <person name="Boyle B."/>
            <person name="Laroche J."/>
            <person name="Dewar K."/>
            <person name="Juretic N."/>
            <person name="Blackburn G."/>
            <person name="Nisole A."/>
            <person name="Brunet B."/>
            <person name="Brandao M."/>
            <person name="Lumley L."/>
            <person name="Duan J."/>
            <person name="Quan G."/>
            <person name="Lucarotti C.J."/>
            <person name="Roe A.D."/>
            <person name="Sperling F.A.H."/>
            <person name="Levesque R.C."/>
            <person name="Cusson M."/>
        </authorList>
    </citation>
    <scope>NUCLEOTIDE SEQUENCE [LARGE SCALE GENOMIC DNA]</scope>
    <source>
        <strain evidence="1">Glfc:IPQL:Cfum</strain>
    </source>
</reference>
<dbReference type="Proteomes" id="UP001064048">
    <property type="component" value="Chromosome 15"/>
</dbReference>